<name>A0ABM8VWB2_GIGMA</name>
<sequence length="126" mass="14460">MLKKVKEKVHYNAKNAHGECSVIDLNWDSNSLQLHTNSSSKVFLEATLRKNVLSYIELHFHLHALIPTSAKKFITSPQEFGKRYPFITKAEESVWKTIRKLVSNNNLQTNLMEKLTASENSNVMKS</sequence>
<comment type="caution">
    <text evidence="1">The sequence shown here is derived from an EMBL/GenBank/DDBJ whole genome shotgun (WGS) entry which is preliminary data.</text>
</comment>
<evidence type="ECO:0000313" key="2">
    <source>
        <dbReference type="Proteomes" id="UP000789901"/>
    </source>
</evidence>
<accession>A0ABM8VWB2</accession>
<proteinExistence type="predicted"/>
<organism evidence="1 2">
    <name type="scientific">Gigaspora margarita</name>
    <dbReference type="NCBI Taxonomy" id="4874"/>
    <lineage>
        <taxon>Eukaryota</taxon>
        <taxon>Fungi</taxon>
        <taxon>Fungi incertae sedis</taxon>
        <taxon>Mucoromycota</taxon>
        <taxon>Glomeromycotina</taxon>
        <taxon>Glomeromycetes</taxon>
        <taxon>Diversisporales</taxon>
        <taxon>Gigasporaceae</taxon>
        <taxon>Gigaspora</taxon>
    </lineage>
</organism>
<evidence type="ECO:0000313" key="1">
    <source>
        <dbReference type="EMBL" id="CAG8462558.1"/>
    </source>
</evidence>
<dbReference type="EMBL" id="CAJVQB010000064">
    <property type="protein sequence ID" value="CAG8462558.1"/>
    <property type="molecule type" value="Genomic_DNA"/>
</dbReference>
<gene>
    <name evidence="1" type="ORF">GMARGA_LOCUS378</name>
</gene>
<keyword evidence="2" id="KW-1185">Reference proteome</keyword>
<dbReference type="Proteomes" id="UP000789901">
    <property type="component" value="Unassembled WGS sequence"/>
</dbReference>
<reference evidence="1 2" key="1">
    <citation type="submission" date="2021-06" db="EMBL/GenBank/DDBJ databases">
        <authorList>
            <person name="Kallberg Y."/>
            <person name="Tangrot J."/>
            <person name="Rosling A."/>
        </authorList>
    </citation>
    <scope>NUCLEOTIDE SEQUENCE [LARGE SCALE GENOMIC DNA]</scope>
    <source>
        <strain evidence="1 2">120-4 pot B 10/14</strain>
    </source>
</reference>
<protein>
    <submittedName>
        <fullName evidence="1">34650_t:CDS:1</fullName>
    </submittedName>
</protein>